<evidence type="ECO:0000313" key="4">
    <source>
        <dbReference type="Proteomes" id="UP000076722"/>
    </source>
</evidence>
<dbReference type="PROSITE" id="PS50097">
    <property type="entry name" value="BTB"/>
    <property type="match status" value="1"/>
</dbReference>
<dbReference type="Gene3D" id="3.30.710.10">
    <property type="entry name" value="Potassium Channel Kv1.1, Chain A"/>
    <property type="match status" value="1"/>
</dbReference>
<dbReference type="AlphaFoldDB" id="A0A164RK36"/>
<feature type="compositionally biased region" description="Polar residues" evidence="1">
    <location>
        <begin position="1"/>
        <end position="12"/>
    </location>
</feature>
<feature type="region of interest" description="Disordered" evidence="1">
    <location>
        <begin position="128"/>
        <end position="149"/>
    </location>
</feature>
<feature type="region of interest" description="Disordered" evidence="1">
    <location>
        <begin position="66"/>
        <end position="86"/>
    </location>
</feature>
<accession>A0A164RK36</accession>
<keyword evidence="4" id="KW-1185">Reference proteome</keyword>
<gene>
    <name evidence="3" type="ORF">SISNIDRAFT_457481</name>
</gene>
<name>A0A164RK36_9AGAM</name>
<feature type="domain" description="BTB" evidence="2">
    <location>
        <begin position="101"/>
        <end position="176"/>
    </location>
</feature>
<dbReference type="Pfam" id="PF00651">
    <property type="entry name" value="BTB"/>
    <property type="match status" value="1"/>
</dbReference>
<dbReference type="SMART" id="SM00225">
    <property type="entry name" value="BTB"/>
    <property type="match status" value="1"/>
</dbReference>
<evidence type="ECO:0000259" key="2">
    <source>
        <dbReference type="PROSITE" id="PS50097"/>
    </source>
</evidence>
<organism evidence="3 4">
    <name type="scientific">Sistotremastrum niveocremeum HHB9708</name>
    <dbReference type="NCBI Taxonomy" id="1314777"/>
    <lineage>
        <taxon>Eukaryota</taxon>
        <taxon>Fungi</taxon>
        <taxon>Dikarya</taxon>
        <taxon>Basidiomycota</taxon>
        <taxon>Agaricomycotina</taxon>
        <taxon>Agaricomycetes</taxon>
        <taxon>Sistotremastrales</taxon>
        <taxon>Sistotremastraceae</taxon>
        <taxon>Sertulicium</taxon>
        <taxon>Sertulicium niveocremeum</taxon>
    </lineage>
</organism>
<evidence type="ECO:0000313" key="3">
    <source>
        <dbReference type="EMBL" id="KZS90628.1"/>
    </source>
</evidence>
<protein>
    <recommendedName>
        <fullName evidence="2">BTB domain-containing protein</fullName>
    </recommendedName>
</protein>
<dbReference type="CDD" id="cd18186">
    <property type="entry name" value="BTB_POZ_ZBTB_KLHL-like"/>
    <property type="match status" value="1"/>
</dbReference>
<evidence type="ECO:0000256" key="1">
    <source>
        <dbReference type="SAM" id="MobiDB-lite"/>
    </source>
</evidence>
<dbReference type="EMBL" id="KV419420">
    <property type="protein sequence ID" value="KZS90628.1"/>
    <property type="molecule type" value="Genomic_DNA"/>
</dbReference>
<dbReference type="InterPro" id="IPR000210">
    <property type="entry name" value="BTB/POZ_dom"/>
</dbReference>
<feature type="region of interest" description="Disordered" evidence="1">
    <location>
        <begin position="1"/>
        <end position="23"/>
    </location>
</feature>
<dbReference type="OrthoDB" id="3238622at2759"/>
<sequence>MPRTSIQSQKVNPTPVESKKRRFSARIAASSTYNDLSLMTSNISNTISSTDSVMDLDIRATSPLSEFSESASSMSESETSTLNSNKSADMTFLPGFDYDDADLVLRSSDGTEFRVHKTVLSSASDSLKYLSQDPPHSSKRRRVAFADRPEKDHSSLPIVSVDHSSVELDRLLRYIYPIGRPKITSLADIQCDINLLTRWDLEGVRTDLGKELDNSSLISQDPAAAYALATQYKFLPARDTTLRILYKLPFEGSPQYFQESQITCGDLQRLIGWKKRYLAELESLMRTFKIPRLSEEYECDDCYLANSKWCWWPIVREWIDEQTGIFDLDKMWEVMAQACQECEADWVESFKGIQTLRTNLMKKIEALPVIFEDGPVPST</sequence>
<dbReference type="InterPro" id="IPR011333">
    <property type="entry name" value="SKP1/BTB/POZ_sf"/>
</dbReference>
<dbReference type="Proteomes" id="UP000076722">
    <property type="component" value="Unassembled WGS sequence"/>
</dbReference>
<proteinExistence type="predicted"/>
<reference evidence="3 4" key="1">
    <citation type="journal article" date="2016" name="Mol. Biol. Evol.">
        <title>Comparative Genomics of Early-Diverging Mushroom-Forming Fungi Provides Insights into the Origins of Lignocellulose Decay Capabilities.</title>
        <authorList>
            <person name="Nagy L.G."/>
            <person name="Riley R."/>
            <person name="Tritt A."/>
            <person name="Adam C."/>
            <person name="Daum C."/>
            <person name="Floudas D."/>
            <person name="Sun H."/>
            <person name="Yadav J.S."/>
            <person name="Pangilinan J."/>
            <person name="Larsson K.H."/>
            <person name="Matsuura K."/>
            <person name="Barry K."/>
            <person name="Labutti K."/>
            <person name="Kuo R."/>
            <person name="Ohm R.A."/>
            <person name="Bhattacharya S.S."/>
            <person name="Shirouzu T."/>
            <person name="Yoshinaga Y."/>
            <person name="Martin F.M."/>
            <person name="Grigoriev I.V."/>
            <person name="Hibbett D.S."/>
        </authorList>
    </citation>
    <scope>NUCLEOTIDE SEQUENCE [LARGE SCALE GENOMIC DNA]</scope>
    <source>
        <strain evidence="3 4">HHB9708</strain>
    </source>
</reference>